<dbReference type="EMBL" id="QOUI01000003">
    <property type="protein sequence ID" value="RCK70450.1"/>
    <property type="molecule type" value="Genomic_DNA"/>
</dbReference>
<accession>A0A367YX99</accession>
<dbReference type="AlphaFoldDB" id="A0A367YX99"/>
<keyword evidence="4" id="KW-1185">Reference proteome</keyword>
<comment type="caution">
    <text evidence="3">The sequence shown here is derived from an EMBL/GenBank/DDBJ whole genome shotgun (WGS) entry which is preliminary data.</text>
</comment>
<reference evidence="3 4" key="1">
    <citation type="submission" date="2018-07" db="EMBL/GenBank/DDBJ databases">
        <title>Desertimonas flava gen. nov. sp. nov.</title>
        <authorList>
            <person name="Liu S."/>
        </authorList>
    </citation>
    <scope>NUCLEOTIDE SEQUENCE [LARGE SCALE GENOMIC DNA]</scope>
    <source>
        <strain evidence="3 4">16Sb5-5</strain>
    </source>
</reference>
<name>A0A367YX99_9ACTN</name>
<dbReference type="RefSeq" id="WP_114125993.1">
    <property type="nucleotide sequence ID" value="NZ_QOUI01000003.1"/>
</dbReference>
<evidence type="ECO:0000313" key="4">
    <source>
        <dbReference type="Proteomes" id="UP000252770"/>
    </source>
</evidence>
<dbReference type="Proteomes" id="UP000252770">
    <property type="component" value="Unassembled WGS sequence"/>
</dbReference>
<evidence type="ECO:0000256" key="1">
    <source>
        <dbReference type="SAM" id="Phobius"/>
    </source>
</evidence>
<sequence>MTRPSRGERGVSESVQWALVVPVLLTTLLAVIQLGVWVHGRNTVRHAAVAGAEAAAVADSSASRSRAEQAAGEVTRAGGLHSVQVRVRSTDGRVEVTTTAQVDLVVDLGLGRVSGTANVPREQLT</sequence>
<evidence type="ECO:0000313" key="3">
    <source>
        <dbReference type="EMBL" id="RCK70450.1"/>
    </source>
</evidence>
<keyword evidence="1" id="KW-0472">Membrane</keyword>
<keyword evidence="1" id="KW-1133">Transmembrane helix</keyword>
<keyword evidence="1" id="KW-0812">Transmembrane</keyword>
<gene>
    <name evidence="3" type="ORF">DT076_07355</name>
</gene>
<feature type="domain" description="TadE-like" evidence="2">
    <location>
        <begin position="14"/>
        <end position="52"/>
    </location>
</feature>
<proteinExistence type="predicted"/>
<dbReference type="InterPro" id="IPR012495">
    <property type="entry name" value="TadE-like_dom"/>
</dbReference>
<evidence type="ECO:0000259" key="2">
    <source>
        <dbReference type="Pfam" id="PF07811"/>
    </source>
</evidence>
<organism evidence="3 4">
    <name type="scientific">Desertihabitans brevis</name>
    <dbReference type="NCBI Taxonomy" id="2268447"/>
    <lineage>
        <taxon>Bacteria</taxon>
        <taxon>Bacillati</taxon>
        <taxon>Actinomycetota</taxon>
        <taxon>Actinomycetes</taxon>
        <taxon>Propionibacteriales</taxon>
        <taxon>Propionibacteriaceae</taxon>
        <taxon>Desertihabitans</taxon>
    </lineage>
</organism>
<dbReference type="Pfam" id="PF07811">
    <property type="entry name" value="TadE"/>
    <property type="match status" value="1"/>
</dbReference>
<protein>
    <submittedName>
        <fullName evidence="3">Pilus assembly protein</fullName>
    </submittedName>
</protein>
<feature type="transmembrane region" description="Helical" evidence="1">
    <location>
        <begin position="15"/>
        <end position="38"/>
    </location>
</feature>